<evidence type="ECO:0000313" key="3">
    <source>
        <dbReference type="Proteomes" id="UP000430222"/>
    </source>
</evidence>
<gene>
    <name evidence="2" type="ORF">FYJ78_09895</name>
</gene>
<dbReference type="Proteomes" id="UP000430222">
    <property type="component" value="Unassembled WGS sequence"/>
</dbReference>
<accession>A0A6I2V0N7</accession>
<name>A0A6I2V0N7_9FIRM</name>
<dbReference type="EMBL" id="VUNL01000011">
    <property type="protein sequence ID" value="MSV25481.1"/>
    <property type="molecule type" value="Genomic_DNA"/>
</dbReference>
<protein>
    <submittedName>
        <fullName evidence="2">Uncharacterized protein</fullName>
    </submittedName>
</protein>
<organism evidence="2 3">
    <name type="scientific">Selenomonas montiformis</name>
    <dbReference type="NCBI Taxonomy" id="2652285"/>
    <lineage>
        <taxon>Bacteria</taxon>
        <taxon>Bacillati</taxon>
        <taxon>Bacillota</taxon>
        <taxon>Negativicutes</taxon>
        <taxon>Selenomonadales</taxon>
        <taxon>Selenomonadaceae</taxon>
        <taxon>Selenomonas</taxon>
    </lineage>
</organism>
<proteinExistence type="predicted"/>
<feature type="chain" id="PRO_5026045730" evidence="1">
    <location>
        <begin position="30"/>
        <end position="221"/>
    </location>
</feature>
<comment type="caution">
    <text evidence="2">The sequence shown here is derived from an EMBL/GenBank/DDBJ whole genome shotgun (WGS) entry which is preliminary data.</text>
</comment>
<evidence type="ECO:0000313" key="2">
    <source>
        <dbReference type="EMBL" id="MSV25481.1"/>
    </source>
</evidence>
<reference evidence="2 3" key="1">
    <citation type="submission" date="2019-08" db="EMBL/GenBank/DDBJ databases">
        <title>In-depth cultivation of the pig gut microbiome towards novel bacterial diversity and tailored functional studies.</title>
        <authorList>
            <person name="Wylensek D."/>
            <person name="Hitch T.C.A."/>
            <person name="Clavel T."/>
        </authorList>
    </citation>
    <scope>NUCLEOTIDE SEQUENCE [LARGE SCALE GENOMIC DNA]</scope>
    <source>
        <strain evidence="3">WCA-380-WT-3B3</strain>
    </source>
</reference>
<dbReference type="RefSeq" id="WP_154621240.1">
    <property type="nucleotide sequence ID" value="NZ_VUNL01000011.1"/>
</dbReference>
<keyword evidence="3" id="KW-1185">Reference proteome</keyword>
<dbReference type="AlphaFoldDB" id="A0A6I2V0N7"/>
<sequence>MKQNLFQTGAVMALAFLLVMVTAAQPARAAAEGKPLPSDFVCHTVGIGDDDGKVIAAFGAPRYERTVRIQGILVKECDFDGDFTIGFAASTGKVIDITIRNKNFELRRGIRYGATSAWIQDTYGRSKRRNIDGNMFYLYANPADRFQHLMLQVDSGDGHLMVMRITGLPIDEMQMQEMMKAKPDLFRDPEEKGTWFIPSEKEIDLSGMPESKPVRLGGLTE</sequence>
<feature type="signal peptide" evidence="1">
    <location>
        <begin position="1"/>
        <end position="29"/>
    </location>
</feature>
<evidence type="ECO:0000256" key="1">
    <source>
        <dbReference type="SAM" id="SignalP"/>
    </source>
</evidence>
<keyword evidence="1" id="KW-0732">Signal</keyword>